<proteinExistence type="predicted"/>
<feature type="compositionally biased region" description="Basic and acidic residues" evidence="1">
    <location>
        <begin position="77"/>
        <end position="87"/>
    </location>
</feature>
<dbReference type="Proteomes" id="UP001066276">
    <property type="component" value="Chromosome 3_1"/>
</dbReference>
<evidence type="ECO:0000313" key="2">
    <source>
        <dbReference type="EMBL" id="KAJ1185898.1"/>
    </source>
</evidence>
<dbReference type="AlphaFoldDB" id="A0AAV7UAE4"/>
<accession>A0AAV7UAE4</accession>
<reference evidence="2" key="1">
    <citation type="journal article" date="2022" name="bioRxiv">
        <title>Sequencing and chromosome-scale assembly of the giantPleurodeles waltlgenome.</title>
        <authorList>
            <person name="Brown T."/>
            <person name="Elewa A."/>
            <person name="Iarovenko S."/>
            <person name="Subramanian E."/>
            <person name="Araus A.J."/>
            <person name="Petzold A."/>
            <person name="Susuki M."/>
            <person name="Suzuki K.-i.T."/>
            <person name="Hayashi T."/>
            <person name="Toyoda A."/>
            <person name="Oliveira C."/>
            <person name="Osipova E."/>
            <person name="Leigh N.D."/>
            <person name="Simon A."/>
            <person name="Yun M.H."/>
        </authorList>
    </citation>
    <scope>NUCLEOTIDE SEQUENCE</scope>
    <source>
        <strain evidence="2">20211129_DDA</strain>
        <tissue evidence="2">Liver</tissue>
    </source>
</reference>
<sequence length="116" mass="12688">MSRVAPPHYCQKEKRPSGLCKRLCCCAMLPSQEPTLSQMRCSAGVGGVNNEPQAQKPLLHYPSSDPALTATRIAKKRASEHQQERKSARAHSGGPENGICARAKKPTTRGERHNTQ</sequence>
<evidence type="ECO:0000256" key="1">
    <source>
        <dbReference type="SAM" id="MobiDB-lite"/>
    </source>
</evidence>
<organism evidence="2 3">
    <name type="scientific">Pleurodeles waltl</name>
    <name type="common">Iberian ribbed newt</name>
    <dbReference type="NCBI Taxonomy" id="8319"/>
    <lineage>
        <taxon>Eukaryota</taxon>
        <taxon>Metazoa</taxon>
        <taxon>Chordata</taxon>
        <taxon>Craniata</taxon>
        <taxon>Vertebrata</taxon>
        <taxon>Euteleostomi</taxon>
        <taxon>Amphibia</taxon>
        <taxon>Batrachia</taxon>
        <taxon>Caudata</taxon>
        <taxon>Salamandroidea</taxon>
        <taxon>Salamandridae</taxon>
        <taxon>Pleurodelinae</taxon>
        <taxon>Pleurodeles</taxon>
    </lineage>
</organism>
<keyword evidence="3" id="KW-1185">Reference proteome</keyword>
<evidence type="ECO:0000313" key="3">
    <source>
        <dbReference type="Proteomes" id="UP001066276"/>
    </source>
</evidence>
<feature type="region of interest" description="Disordered" evidence="1">
    <location>
        <begin position="74"/>
        <end position="116"/>
    </location>
</feature>
<protein>
    <submittedName>
        <fullName evidence="2">Uncharacterized protein</fullName>
    </submittedName>
</protein>
<gene>
    <name evidence="2" type="ORF">NDU88_002684</name>
</gene>
<name>A0AAV7UAE4_PLEWA</name>
<dbReference type="EMBL" id="JANPWB010000005">
    <property type="protein sequence ID" value="KAJ1185898.1"/>
    <property type="molecule type" value="Genomic_DNA"/>
</dbReference>
<comment type="caution">
    <text evidence="2">The sequence shown here is derived from an EMBL/GenBank/DDBJ whole genome shotgun (WGS) entry which is preliminary data.</text>
</comment>